<accession>A0A918D495</accession>
<comment type="caution">
    <text evidence="5">The sequence shown here is derived from an EMBL/GenBank/DDBJ whole genome shotgun (WGS) entry which is preliminary data.</text>
</comment>
<dbReference type="PROSITE" id="PS00211">
    <property type="entry name" value="ABC_TRANSPORTER_1"/>
    <property type="match status" value="1"/>
</dbReference>
<evidence type="ECO:0000313" key="6">
    <source>
        <dbReference type="Proteomes" id="UP000624041"/>
    </source>
</evidence>
<feature type="domain" description="ABC transporter" evidence="4">
    <location>
        <begin position="4"/>
        <end position="235"/>
    </location>
</feature>
<dbReference type="Gene3D" id="3.40.50.300">
    <property type="entry name" value="P-loop containing nucleotide triphosphate hydrolases"/>
    <property type="match status" value="1"/>
</dbReference>
<protein>
    <submittedName>
        <fullName evidence="5">ABC transporter ATP-binding protein</fullName>
    </submittedName>
</protein>
<evidence type="ECO:0000259" key="4">
    <source>
        <dbReference type="PROSITE" id="PS50893"/>
    </source>
</evidence>
<reference evidence="5" key="2">
    <citation type="submission" date="2020-09" db="EMBL/GenBank/DDBJ databases">
        <authorList>
            <person name="Sun Q."/>
            <person name="Ohkuma M."/>
        </authorList>
    </citation>
    <scope>NUCLEOTIDE SEQUENCE</scope>
    <source>
        <strain evidence="5">JCM 17251</strain>
    </source>
</reference>
<dbReference type="Proteomes" id="UP000624041">
    <property type="component" value="Unassembled WGS sequence"/>
</dbReference>
<keyword evidence="6" id="KW-1185">Reference proteome</keyword>
<keyword evidence="3 5" id="KW-0067">ATP-binding</keyword>
<dbReference type="PANTHER" id="PTHR42788">
    <property type="entry name" value="TAURINE IMPORT ATP-BINDING PROTEIN-RELATED"/>
    <property type="match status" value="1"/>
</dbReference>
<reference evidence="5" key="1">
    <citation type="journal article" date="2014" name="Int. J. Syst. Evol. Microbiol.">
        <title>Complete genome sequence of Corynebacterium casei LMG S-19264T (=DSM 44701T), isolated from a smear-ripened cheese.</title>
        <authorList>
            <consortium name="US DOE Joint Genome Institute (JGI-PGF)"/>
            <person name="Walter F."/>
            <person name="Albersmeier A."/>
            <person name="Kalinowski J."/>
            <person name="Ruckert C."/>
        </authorList>
    </citation>
    <scope>NUCLEOTIDE SEQUENCE</scope>
    <source>
        <strain evidence="5">JCM 17251</strain>
    </source>
</reference>
<organism evidence="5 6">
    <name type="scientific">Oceanobacillus indicireducens</name>
    <dbReference type="NCBI Taxonomy" id="1004261"/>
    <lineage>
        <taxon>Bacteria</taxon>
        <taxon>Bacillati</taxon>
        <taxon>Bacillota</taxon>
        <taxon>Bacilli</taxon>
        <taxon>Bacillales</taxon>
        <taxon>Bacillaceae</taxon>
        <taxon>Oceanobacillus</taxon>
    </lineage>
</organism>
<evidence type="ECO:0000313" key="5">
    <source>
        <dbReference type="EMBL" id="GGN65839.1"/>
    </source>
</evidence>
<dbReference type="EMBL" id="BMOS01000040">
    <property type="protein sequence ID" value="GGN65839.1"/>
    <property type="molecule type" value="Genomic_DNA"/>
</dbReference>
<dbReference type="InterPro" id="IPR017871">
    <property type="entry name" value="ABC_transporter-like_CS"/>
</dbReference>
<keyword evidence="2" id="KW-0547">Nucleotide-binding</keyword>
<dbReference type="PROSITE" id="PS50893">
    <property type="entry name" value="ABC_TRANSPORTER_2"/>
    <property type="match status" value="1"/>
</dbReference>
<evidence type="ECO:0000256" key="1">
    <source>
        <dbReference type="ARBA" id="ARBA00022448"/>
    </source>
</evidence>
<evidence type="ECO:0000256" key="2">
    <source>
        <dbReference type="ARBA" id="ARBA00022741"/>
    </source>
</evidence>
<evidence type="ECO:0000256" key="3">
    <source>
        <dbReference type="ARBA" id="ARBA00022840"/>
    </source>
</evidence>
<keyword evidence="1" id="KW-0813">Transport</keyword>
<dbReference type="AlphaFoldDB" id="A0A918D495"/>
<dbReference type="GO" id="GO:0016887">
    <property type="term" value="F:ATP hydrolysis activity"/>
    <property type="evidence" value="ECO:0007669"/>
    <property type="project" value="InterPro"/>
</dbReference>
<dbReference type="CDD" id="cd03293">
    <property type="entry name" value="ABC_NrtD_SsuB_transporters"/>
    <property type="match status" value="1"/>
</dbReference>
<name>A0A918D495_9BACI</name>
<dbReference type="InterPro" id="IPR003439">
    <property type="entry name" value="ABC_transporter-like_ATP-bd"/>
</dbReference>
<dbReference type="InterPro" id="IPR027417">
    <property type="entry name" value="P-loop_NTPase"/>
</dbReference>
<dbReference type="SUPFAM" id="SSF52540">
    <property type="entry name" value="P-loop containing nucleoside triphosphate hydrolases"/>
    <property type="match status" value="1"/>
</dbReference>
<dbReference type="PANTHER" id="PTHR42788:SF21">
    <property type="entry name" value="ABC TRANSPORTER ATP-BINDING PROTEIN"/>
    <property type="match status" value="1"/>
</dbReference>
<dbReference type="InterPro" id="IPR050166">
    <property type="entry name" value="ABC_transporter_ATP-bind"/>
</dbReference>
<gene>
    <name evidence="5" type="ORF">GCM10007971_35110</name>
</gene>
<dbReference type="SMART" id="SM00382">
    <property type="entry name" value="AAA"/>
    <property type="match status" value="1"/>
</dbReference>
<dbReference type="GO" id="GO:0005524">
    <property type="term" value="F:ATP binding"/>
    <property type="evidence" value="ECO:0007669"/>
    <property type="project" value="UniProtKB-KW"/>
</dbReference>
<sequence length="263" mass="29781">MAILKLAGVSHHYFSKTGYTKALEDISFTMERGEFVSILGPSGCGKSTILSIIARLLEHTSGNIFIQGEPIKQSKEEIGYMLQQDYLFPWKTVQDNVLLGPKIQKRLDEEAENRANVLLQEVGLSNAKHQYPTELSGGMRQRAALVRTLMNNPEIFLLDEPFSSLDFQTKLKLEDLVATILNQYKKTTILVTHDIGEAIAMSDRIMIMEANPGKIVKVYEVPMELREESPIIARKHKAFQPLFDTIWQELEKEEVQQKSGEAT</sequence>
<dbReference type="Pfam" id="PF00005">
    <property type="entry name" value="ABC_tran"/>
    <property type="match status" value="1"/>
</dbReference>
<proteinExistence type="predicted"/>
<dbReference type="InterPro" id="IPR003593">
    <property type="entry name" value="AAA+_ATPase"/>
</dbReference>
<dbReference type="RefSeq" id="WP_188859262.1">
    <property type="nucleotide sequence ID" value="NZ_BMOS01000040.1"/>
</dbReference>